<evidence type="ECO:0000313" key="3">
    <source>
        <dbReference type="Proteomes" id="UP000557217"/>
    </source>
</evidence>
<proteinExistence type="predicted"/>
<feature type="transmembrane region" description="Helical" evidence="1">
    <location>
        <begin position="6"/>
        <end position="24"/>
    </location>
</feature>
<name>A0A840Q1R8_URETH</name>
<keyword evidence="1" id="KW-0472">Membrane</keyword>
<organism evidence="2 3">
    <name type="scientific">Ureibacillus thermosphaericus</name>
    <dbReference type="NCBI Taxonomy" id="51173"/>
    <lineage>
        <taxon>Bacteria</taxon>
        <taxon>Bacillati</taxon>
        <taxon>Bacillota</taxon>
        <taxon>Bacilli</taxon>
        <taxon>Bacillales</taxon>
        <taxon>Caryophanaceae</taxon>
        <taxon>Ureibacillus</taxon>
    </lineage>
</organism>
<accession>A0A840Q1R8</accession>
<keyword evidence="1" id="KW-1133">Transmembrane helix</keyword>
<dbReference type="EMBL" id="JACHGZ010000013">
    <property type="protein sequence ID" value="MBB5148996.1"/>
    <property type="molecule type" value="Genomic_DNA"/>
</dbReference>
<keyword evidence="1" id="KW-0812">Transmembrane</keyword>
<reference evidence="2 3" key="1">
    <citation type="submission" date="2020-08" db="EMBL/GenBank/DDBJ databases">
        <title>Genomic Encyclopedia of Type Strains, Phase IV (KMG-IV): sequencing the most valuable type-strain genomes for metagenomic binning, comparative biology and taxonomic classification.</title>
        <authorList>
            <person name="Goeker M."/>
        </authorList>
    </citation>
    <scope>NUCLEOTIDE SEQUENCE [LARGE SCALE GENOMIC DNA]</scope>
    <source>
        <strain evidence="2 3">DSM 10633</strain>
    </source>
</reference>
<comment type="caution">
    <text evidence="2">The sequence shown here is derived from an EMBL/GenBank/DDBJ whole genome shotgun (WGS) entry which is preliminary data.</text>
</comment>
<gene>
    <name evidence="2" type="ORF">HNR36_001382</name>
</gene>
<dbReference type="AlphaFoldDB" id="A0A840Q1R8"/>
<protein>
    <submittedName>
        <fullName evidence="2">Uncharacterized protein</fullName>
    </submittedName>
</protein>
<evidence type="ECO:0000313" key="2">
    <source>
        <dbReference type="EMBL" id="MBB5148996.1"/>
    </source>
</evidence>
<sequence length="32" mass="3634">MPKTGVYKDHYLLAVALVAVVATYKNWKKGRL</sequence>
<evidence type="ECO:0000256" key="1">
    <source>
        <dbReference type="SAM" id="Phobius"/>
    </source>
</evidence>
<keyword evidence="3" id="KW-1185">Reference proteome</keyword>
<dbReference type="Proteomes" id="UP000557217">
    <property type="component" value="Unassembled WGS sequence"/>
</dbReference>